<name>A0A6A1VP95_9ROSI</name>
<dbReference type="Pfam" id="PF08370">
    <property type="entry name" value="PDR_assoc"/>
    <property type="match status" value="1"/>
</dbReference>
<feature type="transmembrane region" description="Helical" evidence="10">
    <location>
        <begin position="668"/>
        <end position="690"/>
    </location>
</feature>
<feature type="transmembrane region" description="Helical" evidence="10">
    <location>
        <begin position="1365"/>
        <end position="1385"/>
    </location>
</feature>
<accession>A0A6A1VP95</accession>
<keyword evidence="6" id="KW-0547">Nucleotide-binding</keyword>
<dbReference type="Pfam" id="PF19055">
    <property type="entry name" value="ABC2_membrane_7"/>
    <property type="match status" value="1"/>
</dbReference>
<evidence type="ECO:0000256" key="8">
    <source>
        <dbReference type="ARBA" id="ARBA00022989"/>
    </source>
</evidence>
<keyword evidence="3" id="KW-0813">Transport</keyword>
<evidence type="ECO:0000313" key="13">
    <source>
        <dbReference type="Proteomes" id="UP000516437"/>
    </source>
</evidence>
<comment type="similarity">
    <text evidence="2">Belongs to the ABC transporter superfamily. ABCG family. PDR (TC 3.A.1.205) subfamily.</text>
</comment>
<evidence type="ECO:0000256" key="10">
    <source>
        <dbReference type="SAM" id="Phobius"/>
    </source>
</evidence>
<sequence length="1476" mass="166708">MELTTIGRSIQPPFYHSEADSSIEEDEELQLQWAAIQRLPTFRRLRTSVFDIDHDAGSSGKEFKGKRMADVTKLGAVDRHLFIEKLIKHIENDNLRLLQKLRDRIDRVNVKLPTVEVRYKNLSVDAKCKVVRGKPLPTLWNSLMSQFLVFLKVIQCNSQEAKISILKDVSGIIKPSRLALLLGPPGCGKTTLLLALAGKLDQSLNVSGEVSYNGYKLVEFVPQKTSAYISQYDLHIPEMTVRETIDFSGRCQGIGSRADIMMEVSRKEREAGIVPDPDIDTYMKAISVEGQRRNLQTDYILKILGLDICSDITVGNALRRGISGGQMKRLTTAEMIVGPTKALFMDEISNGLDSSTTFQVVTCLQQLVHITDTTALVSLLQPAPETFNLFDEVILMAEGKIVYHGPRSHVLQFFEDCGFKCPERKGAADFLQEVISRNDQAQYWYHADLPYNYVSVDEFSKMFKASYFGQKLNDELSEPYDKTKGHSNALSFDTYSLSKYELFKACMARELLLMKRNSFVYVFKTVQVKIYSLEYLGWWFYSCTARPSLQLCKFSGLEFSKMFKASYFGQKLNDELSEPYDKTKGHSNALSFDTYSLSKLMTNGVAELALTITRLPVVYKQRSFYLYPAWAYSIPASILKIPFSLVDSLIWTALTYYVIGYSPQVERFFSQFLLLFALHLASTSLCRFVASIFRTMVAAQTFGALILLTISLFGGFILPRPSLPPWLRWGFWLSPMTYGEIGLALNEFLSPRWQKVSKGNMTIGREVLSSHGLDFDGNFYWISVGALLGFTVLCDIGFVLALTYLKPPKMSRSRAVISRKRFSLLRERDGCKSSAPVDSQSTLATSPQTTAETRNWGKDVVGCTGRQVLPFEPKTIAFKDVQYFVDTPAEMRKLGFNQKRLQLLRDITGAFRPGILTALMGVSGAGKTTLMDVLSGRKTEGVVEGDIRIGGYPKIQRTFARISGYCEQNDIHSPQITVKESVTYSAWLRLPPETDPDTKARFVDEVIETIELDGIRDSLVGIPGQSGLSTEQRKRLTIAVELVSNPSIIFMDEPTSGLDARAAAVVMRAVKNVVATGRTTVCTIHQPSIDIFETFDELILMKMGGQIIYSGMLGHHSSKLIEYFEGISGVPKIKENHNPATWMLEVTSASVEAELGLDFAKIYEESPLYRDTNELVRQLSEPQPGSRDLHFPTRFAQSGWVQFIACLWKQHLSYWRSPQYNFARFMFVIAAALVFGAVFWHKGKQINNEQDLFNILGSMYTAVIFLGLNNCSSVLPYVVTERTVLYREKFAGMYSSRAYSLAQVAIEVPYVLLQTLLYVAITYPTIGYSWSAYKVFWYCYATFCTLLYFTYLGMLLVSMSTNLEVASILATAVYTILNLFSGFLIPGPKIPKWWIWCYWICPTSWSLNGLLTSQYGDMQKEIQIFGELKTVGSFLKDYYGFQHDRLGLVAFVLIAYPTVYALLFAYCIGKLNFQRR</sequence>
<feature type="transmembrane region" description="Helical" evidence="10">
    <location>
        <begin position="697"/>
        <end position="718"/>
    </location>
</feature>
<evidence type="ECO:0000256" key="1">
    <source>
        <dbReference type="ARBA" id="ARBA00004141"/>
    </source>
</evidence>
<dbReference type="FunFam" id="3.40.50.300:FF:000179">
    <property type="entry name" value="ABC transporter G family member 34"/>
    <property type="match status" value="1"/>
</dbReference>
<keyword evidence="4 10" id="KW-0812">Transmembrane</keyword>
<dbReference type="OrthoDB" id="66620at2759"/>
<feature type="transmembrane region" description="Helical" evidence="10">
    <location>
        <begin position="1335"/>
        <end position="1358"/>
    </location>
</feature>
<dbReference type="Pfam" id="PF00005">
    <property type="entry name" value="ABC_tran"/>
    <property type="match status" value="2"/>
</dbReference>
<gene>
    <name evidence="12" type="ORF">CJ030_MR5G021898</name>
</gene>
<evidence type="ECO:0000256" key="7">
    <source>
        <dbReference type="ARBA" id="ARBA00022840"/>
    </source>
</evidence>
<organism evidence="12 13">
    <name type="scientific">Morella rubra</name>
    <name type="common">Chinese bayberry</name>
    <dbReference type="NCBI Taxonomy" id="262757"/>
    <lineage>
        <taxon>Eukaryota</taxon>
        <taxon>Viridiplantae</taxon>
        <taxon>Streptophyta</taxon>
        <taxon>Embryophyta</taxon>
        <taxon>Tracheophyta</taxon>
        <taxon>Spermatophyta</taxon>
        <taxon>Magnoliopsida</taxon>
        <taxon>eudicotyledons</taxon>
        <taxon>Gunneridae</taxon>
        <taxon>Pentapetalae</taxon>
        <taxon>rosids</taxon>
        <taxon>fabids</taxon>
        <taxon>Fagales</taxon>
        <taxon>Myricaceae</taxon>
        <taxon>Morella</taxon>
    </lineage>
</organism>
<proteinExistence type="inferred from homology"/>
<dbReference type="FunFam" id="3.40.50.300:FF:000157">
    <property type="entry name" value="ABC transporter G family member 34"/>
    <property type="match status" value="1"/>
</dbReference>
<dbReference type="EMBL" id="RXIC02000023">
    <property type="protein sequence ID" value="KAB1213766.1"/>
    <property type="molecule type" value="Genomic_DNA"/>
</dbReference>
<evidence type="ECO:0000259" key="11">
    <source>
        <dbReference type="PROSITE" id="PS50893"/>
    </source>
</evidence>
<keyword evidence="8 10" id="KW-1133">Transmembrane helix</keyword>
<feature type="transmembrane region" description="Helical" evidence="10">
    <location>
        <begin position="779"/>
        <end position="805"/>
    </location>
</feature>
<comment type="subcellular location">
    <subcellularLocation>
        <location evidence="1">Membrane</location>
        <topology evidence="1">Multi-pass membrane protein</topology>
    </subcellularLocation>
</comment>
<feature type="domain" description="ABC transporter" evidence="11">
    <location>
        <begin position="151"/>
        <end position="423"/>
    </location>
</feature>
<dbReference type="InterPro" id="IPR003593">
    <property type="entry name" value="AAA+_ATPase"/>
</dbReference>
<dbReference type="InterPro" id="IPR034003">
    <property type="entry name" value="ABCG_PDR_2"/>
</dbReference>
<dbReference type="SMART" id="SM00382">
    <property type="entry name" value="AAA"/>
    <property type="match status" value="2"/>
</dbReference>
<feature type="transmembrane region" description="Helical" evidence="10">
    <location>
        <begin position="1222"/>
        <end position="1240"/>
    </location>
</feature>
<dbReference type="SUPFAM" id="SSF52540">
    <property type="entry name" value="P-loop containing nucleoside triphosphate hydrolases"/>
    <property type="match status" value="2"/>
</dbReference>
<reference evidence="12 13" key="1">
    <citation type="journal article" date="2019" name="Plant Biotechnol. J.">
        <title>The red bayberry genome and genetic basis of sex determination.</title>
        <authorList>
            <person name="Jia H.M."/>
            <person name="Jia H.J."/>
            <person name="Cai Q.L."/>
            <person name="Wang Y."/>
            <person name="Zhao H.B."/>
            <person name="Yang W.F."/>
            <person name="Wang G.Y."/>
            <person name="Li Y.H."/>
            <person name="Zhan D.L."/>
            <person name="Shen Y.T."/>
            <person name="Niu Q.F."/>
            <person name="Chang L."/>
            <person name="Qiu J."/>
            <person name="Zhao L."/>
            <person name="Xie H.B."/>
            <person name="Fu W.Y."/>
            <person name="Jin J."/>
            <person name="Li X.W."/>
            <person name="Jiao Y."/>
            <person name="Zhou C.C."/>
            <person name="Tu T."/>
            <person name="Chai C.Y."/>
            <person name="Gao J.L."/>
            <person name="Fan L.J."/>
            <person name="van de Weg E."/>
            <person name="Wang J.Y."/>
            <person name="Gao Z.S."/>
        </authorList>
    </citation>
    <scope>NUCLEOTIDE SEQUENCE [LARGE SCALE GENOMIC DNA]</scope>
    <source>
        <tissue evidence="12">Leaves</tissue>
    </source>
</reference>
<evidence type="ECO:0000256" key="5">
    <source>
        <dbReference type="ARBA" id="ARBA00022737"/>
    </source>
</evidence>
<keyword evidence="7" id="KW-0067">ATP-binding</keyword>
<feature type="transmembrane region" description="Helical" evidence="10">
    <location>
        <begin position="1301"/>
        <end position="1323"/>
    </location>
</feature>
<evidence type="ECO:0000256" key="4">
    <source>
        <dbReference type="ARBA" id="ARBA00022692"/>
    </source>
</evidence>
<feature type="transmembrane region" description="Helical" evidence="10">
    <location>
        <begin position="1260"/>
        <end position="1280"/>
    </location>
</feature>
<evidence type="ECO:0000256" key="3">
    <source>
        <dbReference type="ARBA" id="ARBA00022448"/>
    </source>
</evidence>
<dbReference type="GO" id="GO:0140359">
    <property type="term" value="F:ABC-type transporter activity"/>
    <property type="evidence" value="ECO:0007669"/>
    <property type="project" value="InterPro"/>
</dbReference>
<evidence type="ECO:0000256" key="9">
    <source>
        <dbReference type="ARBA" id="ARBA00023136"/>
    </source>
</evidence>
<dbReference type="InterPro" id="IPR003439">
    <property type="entry name" value="ABC_transporter-like_ATP-bd"/>
</dbReference>
<dbReference type="Pfam" id="PF01061">
    <property type="entry name" value="ABC2_membrane"/>
    <property type="match status" value="2"/>
</dbReference>
<dbReference type="InterPro" id="IPR013525">
    <property type="entry name" value="ABC2_TM"/>
</dbReference>
<dbReference type="GO" id="GO:0016887">
    <property type="term" value="F:ATP hydrolysis activity"/>
    <property type="evidence" value="ECO:0007669"/>
    <property type="project" value="InterPro"/>
</dbReference>
<feature type="domain" description="ABC transporter" evidence="11">
    <location>
        <begin position="876"/>
        <end position="1129"/>
    </location>
</feature>
<protein>
    <submittedName>
        <fullName evidence="12">Pleiotropic drug resistance protein 3</fullName>
    </submittedName>
</protein>
<dbReference type="CDD" id="cd03232">
    <property type="entry name" value="ABCG_PDR_domain2"/>
    <property type="match status" value="1"/>
</dbReference>
<dbReference type="GO" id="GO:0005524">
    <property type="term" value="F:ATP binding"/>
    <property type="evidence" value="ECO:0007669"/>
    <property type="project" value="UniProtKB-KW"/>
</dbReference>
<comment type="caution">
    <text evidence="12">The sequence shown here is derived from an EMBL/GenBank/DDBJ whole genome shotgun (WGS) entry which is preliminary data.</text>
</comment>
<dbReference type="PROSITE" id="PS50893">
    <property type="entry name" value="ABC_TRANSPORTER_2"/>
    <property type="match status" value="2"/>
</dbReference>
<dbReference type="PANTHER" id="PTHR19241">
    <property type="entry name" value="ATP-BINDING CASSETTE TRANSPORTER"/>
    <property type="match status" value="1"/>
</dbReference>
<dbReference type="GO" id="GO:0005886">
    <property type="term" value="C:plasma membrane"/>
    <property type="evidence" value="ECO:0007669"/>
    <property type="project" value="UniProtKB-ARBA"/>
</dbReference>
<evidence type="ECO:0000256" key="2">
    <source>
        <dbReference type="ARBA" id="ARBA00006012"/>
    </source>
</evidence>
<dbReference type="Gene3D" id="3.40.50.300">
    <property type="entry name" value="P-loop containing nucleotide triphosphate hydrolases"/>
    <property type="match status" value="2"/>
</dbReference>
<dbReference type="InterPro" id="IPR027417">
    <property type="entry name" value="P-loop_NTPase"/>
</dbReference>
<keyword evidence="9 10" id="KW-0472">Membrane</keyword>
<keyword evidence="5" id="KW-0677">Repeat</keyword>
<dbReference type="InterPro" id="IPR043926">
    <property type="entry name" value="ABCG_dom"/>
</dbReference>
<evidence type="ECO:0000256" key="6">
    <source>
        <dbReference type="ARBA" id="ARBA00022741"/>
    </source>
</evidence>
<feature type="transmembrane region" description="Helical" evidence="10">
    <location>
        <begin position="1446"/>
        <end position="1468"/>
    </location>
</feature>
<keyword evidence="13" id="KW-1185">Reference proteome</keyword>
<dbReference type="InterPro" id="IPR013581">
    <property type="entry name" value="PDR_assoc"/>
</dbReference>
<evidence type="ECO:0000313" key="12">
    <source>
        <dbReference type="EMBL" id="KAB1213766.1"/>
    </source>
</evidence>
<dbReference type="Proteomes" id="UP000516437">
    <property type="component" value="Chromosome 5"/>
</dbReference>